<proteinExistence type="inferred from homology"/>
<evidence type="ECO:0000256" key="4">
    <source>
        <dbReference type="ARBA" id="ARBA00022927"/>
    </source>
</evidence>
<dbReference type="Pfam" id="PF05008">
    <property type="entry name" value="V-SNARE"/>
    <property type="match status" value="1"/>
</dbReference>
<dbReference type="InterPro" id="IPR000727">
    <property type="entry name" value="T_SNARE_dom"/>
</dbReference>
<dbReference type="InterPro" id="IPR007705">
    <property type="entry name" value="Vesicle_trsprt_v-SNARE_N"/>
</dbReference>
<evidence type="ECO:0000313" key="12">
    <source>
        <dbReference type="EMBL" id="PIK61861.1"/>
    </source>
</evidence>
<dbReference type="GO" id="GO:0031902">
    <property type="term" value="C:late endosome membrane"/>
    <property type="evidence" value="ECO:0007669"/>
    <property type="project" value="TreeGrafter"/>
</dbReference>
<accession>A0A2G8LNM5</accession>
<dbReference type="GO" id="GO:0006891">
    <property type="term" value="P:intra-Golgi vesicle-mediated transport"/>
    <property type="evidence" value="ECO:0007669"/>
    <property type="project" value="TreeGrafter"/>
</dbReference>
<evidence type="ECO:0000259" key="11">
    <source>
        <dbReference type="SMART" id="SM00397"/>
    </source>
</evidence>
<dbReference type="FunFam" id="1.20.58.400:FF:000001">
    <property type="entry name" value="Vesicle transport through interaction with t-SNAREs homolog 1A"/>
    <property type="match status" value="1"/>
</dbReference>
<keyword evidence="3 10" id="KW-0812">Transmembrane</keyword>
<evidence type="ECO:0000256" key="3">
    <source>
        <dbReference type="ARBA" id="ARBA00022692"/>
    </source>
</evidence>
<dbReference type="OrthoDB" id="430637at2759"/>
<dbReference type="Proteomes" id="UP000230750">
    <property type="component" value="Unassembled WGS sequence"/>
</dbReference>
<organism evidence="12 13">
    <name type="scientific">Stichopus japonicus</name>
    <name type="common">Sea cucumber</name>
    <dbReference type="NCBI Taxonomy" id="307972"/>
    <lineage>
        <taxon>Eukaryota</taxon>
        <taxon>Metazoa</taxon>
        <taxon>Echinodermata</taxon>
        <taxon>Eleutherozoa</taxon>
        <taxon>Echinozoa</taxon>
        <taxon>Holothuroidea</taxon>
        <taxon>Aspidochirotacea</taxon>
        <taxon>Aspidochirotida</taxon>
        <taxon>Stichopodidae</taxon>
        <taxon>Apostichopus</taxon>
    </lineage>
</organism>
<dbReference type="GO" id="GO:0031201">
    <property type="term" value="C:SNARE complex"/>
    <property type="evidence" value="ECO:0007669"/>
    <property type="project" value="TreeGrafter"/>
</dbReference>
<dbReference type="GO" id="GO:0005789">
    <property type="term" value="C:endoplasmic reticulum membrane"/>
    <property type="evidence" value="ECO:0007669"/>
    <property type="project" value="TreeGrafter"/>
</dbReference>
<dbReference type="GO" id="GO:0006886">
    <property type="term" value="P:intracellular protein transport"/>
    <property type="evidence" value="ECO:0007669"/>
    <property type="project" value="InterPro"/>
</dbReference>
<dbReference type="InterPro" id="IPR038407">
    <property type="entry name" value="v-SNARE_N_sf"/>
</dbReference>
<evidence type="ECO:0000256" key="5">
    <source>
        <dbReference type="ARBA" id="ARBA00022989"/>
    </source>
</evidence>
<dbReference type="Gene3D" id="1.20.58.400">
    <property type="entry name" value="t-snare proteins"/>
    <property type="match status" value="1"/>
</dbReference>
<dbReference type="PIRSF" id="PIRSF028865">
    <property type="entry name" value="Membrin-2"/>
    <property type="match status" value="1"/>
</dbReference>
<gene>
    <name evidence="12" type="ORF">BSL78_01192</name>
</gene>
<evidence type="ECO:0000313" key="13">
    <source>
        <dbReference type="Proteomes" id="UP000230750"/>
    </source>
</evidence>
<dbReference type="GO" id="GO:0048280">
    <property type="term" value="P:vesicle fusion with Golgi apparatus"/>
    <property type="evidence" value="ECO:0007669"/>
    <property type="project" value="TreeGrafter"/>
</dbReference>
<dbReference type="FunFam" id="1.20.5.110:FF:000024">
    <property type="entry name" value="Vesicle transport through interaction with t-SNAREs homolog 1A"/>
    <property type="match status" value="1"/>
</dbReference>
<dbReference type="STRING" id="307972.A0A2G8LNM5"/>
<dbReference type="SUPFAM" id="SSF47661">
    <property type="entry name" value="t-snare proteins"/>
    <property type="match status" value="1"/>
</dbReference>
<dbReference type="GO" id="GO:0006896">
    <property type="term" value="P:Golgi to vacuole transport"/>
    <property type="evidence" value="ECO:0007669"/>
    <property type="project" value="TreeGrafter"/>
</dbReference>
<name>A0A2G8LNM5_STIJA</name>
<comment type="caution">
    <text evidence="12">The sequence shown here is derived from an EMBL/GenBank/DDBJ whole genome shotgun (WGS) entry which is preliminary data.</text>
</comment>
<dbReference type="Pfam" id="PF12352">
    <property type="entry name" value="V-SNARE_C"/>
    <property type="match status" value="1"/>
</dbReference>
<evidence type="ECO:0000256" key="7">
    <source>
        <dbReference type="ARBA" id="ARBA00023136"/>
    </source>
</evidence>
<dbReference type="GO" id="GO:0000149">
    <property type="term" value="F:SNARE binding"/>
    <property type="evidence" value="ECO:0007669"/>
    <property type="project" value="TreeGrafter"/>
</dbReference>
<dbReference type="InterPro" id="IPR027027">
    <property type="entry name" value="GOSR2/Membrin/Bos1"/>
</dbReference>
<evidence type="ECO:0000256" key="2">
    <source>
        <dbReference type="ARBA" id="ARBA00022448"/>
    </source>
</evidence>
<keyword evidence="2" id="KW-0813">Transport</keyword>
<dbReference type="PANTHER" id="PTHR21230:SF26">
    <property type="entry name" value="VESICLE TRANSPORT THROUGH INTERACTION WITH T-SNARES HOMOLOG 1A"/>
    <property type="match status" value="1"/>
</dbReference>
<evidence type="ECO:0000256" key="9">
    <source>
        <dbReference type="SAM" id="Coils"/>
    </source>
</evidence>
<feature type="coiled-coil region" evidence="9">
    <location>
        <begin position="34"/>
        <end position="90"/>
    </location>
</feature>
<evidence type="ECO:0000256" key="1">
    <source>
        <dbReference type="ARBA" id="ARBA00006108"/>
    </source>
</evidence>
<dbReference type="SUPFAM" id="SSF58038">
    <property type="entry name" value="SNARE fusion complex"/>
    <property type="match status" value="1"/>
</dbReference>
<dbReference type="GO" id="GO:0005829">
    <property type="term" value="C:cytosol"/>
    <property type="evidence" value="ECO:0007669"/>
    <property type="project" value="GOC"/>
</dbReference>
<keyword evidence="5 10" id="KW-1133">Transmembrane helix</keyword>
<keyword evidence="7 10" id="KW-0472">Membrane</keyword>
<sequence>MEEFENQFGILSAEITSKINQVPNLSGAEKKNLCNLTERQIDEAKELLEQMELEVHSMSQSDKQKYTTRVKSFKTELGRLEKDLKKAKLNFRDEAMREELFSLEDPRNSEDQRTRLLDNTEKLERTSRKLDAGYRMAVESEQMGQDIMDNLHRDRDKIQRSRNRLKDTDAYLGQSSRVLSAMMRRIIQNRFLLFIIAFVLLSVIILTFYFVFRGR</sequence>
<protein>
    <submittedName>
        <fullName evidence="12">Putative vesicle transport through interaction with t-SNAREs-like 1A isoform X1</fullName>
    </submittedName>
</protein>
<dbReference type="EMBL" id="MRZV01000023">
    <property type="protein sequence ID" value="PIK61861.1"/>
    <property type="molecule type" value="Genomic_DNA"/>
</dbReference>
<dbReference type="GO" id="GO:0016236">
    <property type="term" value="P:macroautophagy"/>
    <property type="evidence" value="ECO:0007669"/>
    <property type="project" value="TreeGrafter"/>
</dbReference>
<dbReference type="GO" id="GO:0005794">
    <property type="term" value="C:Golgi apparatus"/>
    <property type="evidence" value="ECO:0007669"/>
    <property type="project" value="InterPro"/>
</dbReference>
<keyword evidence="4" id="KW-0653">Protein transport</keyword>
<keyword evidence="13" id="KW-1185">Reference proteome</keyword>
<dbReference type="InterPro" id="IPR010989">
    <property type="entry name" value="SNARE"/>
</dbReference>
<dbReference type="PANTHER" id="PTHR21230">
    <property type="entry name" value="VESICLE TRANSPORT V-SNARE PROTEIN VTI1-RELATED"/>
    <property type="match status" value="1"/>
</dbReference>
<dbReference type="GO" id="GO:0005484">
    <property type="term" value="F:SNAP receptor activity"/>
    <property type="evidence" value="ECO:0007669"/>
    <property type="project" value="InterPro"/>
</dbReference>
<dbReference type="SMART" id="SM00397">
    <property type="entry name" value="t_SNARE"/>
    <property type="match status" value="1"/>
</dbReference>
<feature type="domain" description="T-SNARE coiled-coil homology" evidence="11">
    <location>
        <begin position="115"/>
        <end position="182"/>
    </location>
</feature>
<evidence type="ECO:0000256" key="10">
    <source>
        <dbReference type="SAM" id="Phobius"/>
    </source>
</evidence>
<feature type="transmembrane region" description="Helical" evidence="10">
    <location>
        <begin position="191"/>
        <end position="212"/>
    </location>
</feature>
<dbReference type="GO" id="GO:0012507">
    <property type="term" value="C:ER to Golgi transport vesicle membrane"/>
    <property type="evidence" value="ECO:0007669"/>
    <property type="project" value="TreeGrafter"/>
</dbReference>
<dbReference type="Gene3D" id="1.20.5.110">
    <property type="match status" value="1"/>
</dbReference>
<evidence type="ECO:0000256" key="8">
    <source>
        <dbReference type="ARBA" id="ARBA00046280"/>
    </source>
</evidence>
<evidence type="ECO:0000256" key="6">
    <source>
        <dbReference type="ARBA" id="ARBA00023054"/>
    </source>
</evidence>
<reference evidence="12 13" key="1">
    <citation type="journal article" date="2017" name="PLoS Biol.">
        <title>The sea cucumber genome provides insights into morphological evolution and visceral regeneration.</title>
        <authorList>
            <person name="Zhang X."/>
            <person name="Sun L."/>
            <person name="Yuan J."/>
            <person name="Sun Y."/>
            <person name="Gao Y."/>
            <person name="Zhang L."/>
            <person name="Li S."/>
            <person name="Dai H."/>
            <person name="Hamel J.F."/>
            <person name="Liu C."/>
            <person name="Yu Y."/>
            <person name="Liu S."/>
            <person name="Lin W."/>
            <person name="Guo K."/>
            <person name="Jin S."/>
            <person name="Xu P."/>
            <person name="Storey K.B."/>
            <person name="Huan P."/>
            <person name="Zhang T."/>
            <person name="Zhou Y."/>
            <person name="Zhang J."/>
            <person name="Lin C."/>
            <person name="Li X."/>
            <person name="Xing L."/>
            <person name="Huo D."/>
            <person name="Sun M."/>
            <person name="Wang L."/>
            <person name="Mercier A."/>
            <person name="Li F."/>
            <person name="Yang H."/>
            <person name="Xiang J."/>
        </authorList>
    </citation>
    <scope>NUCLEOTIDE SEQUENCE [LARGE SCALE GENOMIC DNA]</scope>
    <source>
        <strain evidence="12">Shaxun</strain>
        <tissue evidence="12">Muscle</tissue>
    </source>
</reference>
<comment type="subcellular location">
    <subcellularLocation>
        <location evidence="8">Endomembrane system</location>
        <topology evidence="8">Single-pass type IV membrane protein</topology>
    </subcellularLocation>
</comment>
<keyword evidence="6 9" id="KW-0175">Coiled coil</keyword>
<dbReference type="CDD" id="cd15891">
    <property type="entry name" value="SNARE_Vti1a"/>
    <property type="match status" value="1"/>
</dbReference>
<comment type="similarity">
    <text evidence="1">Belongs to the VTI1 family.</text>
</comment>
<dbReference type="AlphaFoldDB" id="A0A2G8LNM5"/>
<dbReference type="GO" id="GO:0042147">
    <property type="term" value="P:retrograde transport, endosome to Golgi"/>
    <property type="evidence" value="ECO:0007669"/>
    <property type="project" value="TreeGrafter"/>
</dbReference>